<protein>
    <submittedName>
        <fullName evidence="1">Unplaced genomic scaffold PAXINscaffold_107, whole genome shotgun sequence</fullName>
    </submittedName>
</protein>
<gene>
    <name evidence="1" type="ORF">PAXINDRAFT_17068</name>
</gene>
<proteinExistence type="predicted"/>
<name>A0A0C9SQS4_PAXIN</name>
<dbReference type="HOGENOM" id="CLU_2043694_0_0_1"/>
<evidence type="ECO:0000313" key="2">
    <source>
        <dbReference type="Proteomes" id="UP000053647"/>
    </source>
</evidence>
<dbReference type="Proteomes" id="UP000053647">
    <property type="component" value="Unassembled WGS sequence"/>
</dbReference>
<keyword evidence="2" id="KW-1185">Reference proteome</keyword>
<evidence type="ECO:0000313" key="1">
    <source>
        <dbReference type="EMBL" id="KIJ09854.1"/>
    </source>
</evidence>
<dbReference type="EMBL" id="KN819429">
    <property type="protein sequence ID" value="KIJ09854.1"/>
    <property type="molecule type" value="Genomic_DNA"/>
</dbReference>
<sequence length="122" mass="13825">MSKEKTPPATIDVGPENVTDCKLRRRRYGIYEIAYEDDTSTPQLLSARPLLDGLWQIRESAPYAQALLSDILKLAPGAFITYMMTTVWRSVSSAINIYFLSLLFNLLDDSFTSGRLIPEAYR</sequence>
<dbReference type="AlphaFoldDB" id="A0A0C9SQS4"/>
<reference evidence="2" key="2">
    <citation type="submission" date="2015-01" db="EMBL/GenBank/DDBJ databases">
        <title>Evolutionary Origins and Diversification of the Mycorrhizal Mutualists.</title>
        <authorList>
            <consortium name="DOE Joint Genome Institute"/>
            <consortium name="Mycorrhizal Genomics Consortium"/>
            <person name="Kohler A."/>
            <person name="Kuo A."/>
            <person name="Nagy L.G."/>
            <person name="Floudas D."/>
            <person name="Copeland A."/>
            <person name="Barry K.W."/>
            <person name="Cichocki N."/>
            <person name="Veneault-Fourrey C."/>
            <person name="LaButti K."/>
            <person name="Lindquist E.A."/>
            <person name="Lipzen A."/>
            <person name="Lundell T."/>
            <person name="Morin E."/>
            <person name="Murat C."/>
            <person name="Riley R."/>
            <person name="Ohm R."/>
            <person name="Sun H."/>
            <person name="Tunlid A."/>
            <person name="Henrissat B."/>
            <person name="Grigoriev I.V."/>
            <person name="Hibbett D.S."/>
            <person name="Martin F."/>
        </authorList>
    </citation>
    <scope>NUCLEOTIDE SEQUENCE [LARGE SCALE GENOMIC DNA]</scope>
    <source>
        <strain evidence="2">ATCC 200175</strain>
    </source>
</reference>
<feature type="non-terminal residue" evidence="1">
    <location>
        <position position="122"/>
    </location>
</feature>
<reference evidence="1 2" key="1">
    <citation type="submission" date="2014-06" db="EMBL/GenBank/DDBJ databases">
        <authorList>
            <consortium name="DOE Joint Genome Institute"/>
            <person name="Kuo A."/>
            <person name="Kohler A."/>
            <person name="Nagy L.G."/>
            <person name="Floudas D."/>
            <person name="Copeland A."/>
            <person name="Barry K.W."/>
            <person name="Cichocki N."/>
            <person name="Veneault-Fourrey C."/>
            <person name="LaButti K."/>
            <person name="Lindquist E.A."/>
            <person name="Lipzen A."/>
            <person name="Lundell T."/>
            <person name="Morin E."/>
            <person name="Murat C."/>
            <person name="Sun H."/>
            <person name="Tunlid A."/>
            <person name="Henrissat B."/>
            <person name="Grigoriev I.V."/>
            <person name="Hibbett D.S."/>
            <person name="Martin F."/>
            <person name="Nordberg H.P."/>
            <person name="Cantor M.N."/>
            <person name="Hua S.X."/>
        </authorList>
    </citation>
    <scope>NUCLEOTIDE SEQUENCE [LARGE SCALE GENOMIC DNA]</scope>
    <source>
        <strain evidence="1 2">ATCC 200175</strain>
    </source>
</reference>
<accession>A0A0C9SQS4</accession>
<organism evidence="1 2">
    <name type="scientific">Paxillus involutus ATCC 200175</name>
    <dbReference type="NCBI Taxonomy" id="664439"/>
    <lineage>
        <taxon>Eukaryota</taxon>
        <taxon>Fungi</taxon>
        <taxon>Dikarya</taxon>
        <taxon>Basidiomycota</taxon>
        <taxon>Agaricomycotina</taxon>
        <taxon>Agaricomycetes</taxon>
        <taxon>Agaricomycetidae</taxon>
        <taxon>Boletales</taxon>
        <taxon>Paxilineae</taxon>
        <taxon>Paxillaceae</taxon>
        <taxon>Paxillus</taxon>
    </lineage>
</organism>